<keyword evidence="4" id="KW-1185">Reference proteome</keyword>
<name>A0A8S3XZD8_PARAO</name>
<comment type="caution">
    <text evidence="3">The sequence shown here is derived from an EMBL/GenBank/DDBJ whole genome shotgun (WGS) entry which is preliminary data.</text>
</comment>
<dbReference type="AlphaFoldDB" id="A0A8S3XZD8"/>
<gene>
    <name evidence="3" type="ORF">PAPOLLO_LOCUS21723</name>
</gene>
<dbReference type="PANTHER" id="PTHR13622:SF8">
    <property type="entry name" value="THIAMIN PYROPHOSPHOKINASE 1"/>
    <property type="match status" value="1"/>
</dbReference>
<dbReference type="OrthoDB" id="10261522at2759"/>
<evidence type="ECO:0000313" key="3">
    <source>
        <dbReference type="EMBL" id="CAG5039889.1"/>
    </source>
</evidence>
<dbReference type="Pfam" id="PF00293">
    <property type="entry name" value="NUDIX"/>
    <property type="match status" value="1"/>
</dbReference>
<dbReference type="PROSITE" id="PS51462">
    <property type="entry name" value="NUDIX"/>
    <property type="match status" value="1"/>
</dbReference>
<sequence length="519" mass="59070">MLRSPPCDTLRTVSNPELASSNITQRENKRRRTSDADNETEIVSTDDINDLKTMLETFVNNQNARLDNIEKKLALVTNQNVIIQQTNSEIEKSINFVSNRIDNLQKDVSNIEKHRKALESQINTINTKFDALEKYIRKTSIEIRNVPKIRGENRVTLFKYAHALITNLNVFMGQNNLHDVYRLPSKADATSSTIVAELGSSLHKSQYQFSELTKLARKFNCFYLTGLHQGICKPFIVGGHQVGLIRPDVMKHLQRFPEVFIVAGKFVELNPAFRGYKERTSKVADVLQTLRKENEICALKGWRDECFEVSTPFYHESLLEMDRSAICLFGIRNYGVSVNGYLTHPTKGLCIWLQQRSLTKQTWPGKWDCFVSGGLAVGYGILETAIKEAAEEASVVGELVKKLIPSGCVSFFFESERGLFPNTEYVYDLELPLDFIPQNADGEVESFELLTAEECIQRALSPQFKTTSAPVLLDFLIRKGYINPENEPHYRHIVELLHVPLQSIYNWPYTDMTTNGDGK</sequence>
<dbReference type="FunFam" id="3.90.79.10:FF:000019">
    <property type="entry name" value="Thiamin pyrophosphokinase, putative"/>
    <property type="match status" value="1"/>
</dbReference>
<keyword evidence="1" id="KW-0175">Coiled coil</keyword>
<dbReference type="PANTHER" id="PTHR13622">
    <property type="entry name" value="THIAMIN PYROPHOSPHOKINASE"/>
    <property type="match status" value="1"/>
</dbReference>
<dbReference type="Proteomes" id="UP000691718">
    <property type="component" value="Unassembled WGS sequence"/>
</dbReference>
<feature type="domain" description="Nudix hydrolase" evidence="2">
    <location>
        <begin position="333"/>
        <end position="474"/>
    </location>
</feature>
<evidence type="ECO:0000256" key="1">
    <source>
        <dbReference type="SAM" id="Coils"/>
    </source>
</evidence>
<dbReference type="InterPro" id="IPR000086">
    <property type="entry name" value="NUDIX_hydrolase_dom"/>
</dbReference>
<feature type="coiled-coil region" evidence="1">
    <location>
        <begin position="59"/>
        <end position="128"/>
    </location>
</feature>
<protein>
    <submittedName>
        <fullName evidence="3">(apollo) hypothetical protein</fullName>
    </submittedName>
</protein>
<dbReference type="InterPro" id="IPR031804">
    <property type="entry name" value="DUF4743"/>
</dbReference>
<dbReference type="EMBL" id="CAJQZP010001342">
    <property type="protein sequence ID" value="CAG5039889.1"/>
    <property type="molecule type" value="Genomic_DNA"/>
</dbReference>
<accession>A0A8S3XZD8</accession>
<proteinExistence type="predicted"/>
<evidence type="ECO:0000313" key="4">
    <source>
        <dbReference type="Proteomes" id="UP000691718"/>
    </source>
</evidence>
<dbReference type="Pfam" id="PF15916">
    <property type="entry name" value="DUF4743"/>
    <property type="match status" value="1"/>
</dbReference>
<evidence type="ECO:0000259" key="2">
    <source>
        <dbReference type="PROSITE" id="PS51462"/>
    </source>
</evidence>
<dbReference type="CDD" id="cd03676">
    <property type="entry name" value="NUDIX_Tnr3_like"/>
    <property type="match status" value="1"/>
</dbReference>
<organism evidence="3 4">
    <name type="scientific">Parnassius apollo</name>
    <name type="common">Apollo butterfly</name>
    <name type="synonym">Papilio apollo</name>
    <dbReference type="NCBI Taxonomy" id="110799"/>
    <lineage>
        <taxon>Eukaryota</taxon>
        <taxon>Metazoa</taxon>
        <taxon>Ecdysozoa</taxon>
        <taxon>Arthropoda</taxon>
        <taxon>Hexapoda</taxon>
        <taxon>Insecta</taxon>
        <taxon>Pterygota</taxon>
        <taxon>Neoptera</taxon>
        <taxon>Endopterygota</taxon>
        <taxon>Lepidoptera</taxon>
        <taxon>Glossata</taxon>
        <taxon>Ditrysia</taxon>
        <taxon>Papilionoidea</taxon>
        <taxon>Papilionidae</taxon>
        <taxon>Parnassiinae</taxon>
        <taxon>Parnassini</taxon>
        <taxon>Parnassius</taxon>
        <taxon>Parnassius</taxon>
    </lineage>
</organism>
<reference evidence="3" key="1">
    <citation type="submission" date="2021-04" db="EMBL/GenBank/DDBJ databases">
        <authorList>
            <person name="Tunstrom K."/>
        </authorList>
    </citation>
    <scope>NUCLEOTIDE SEQUENCE</scope>
</reference>
<dbReference type="GO" id="GO:0044715">
    <property type="term" value="F:8-oxo-dGDP phosphatase activity"/>
    <property type="evidence" value="ECO:0007669"/>
    <property type="project" value="TreeGrafter"/>
</dbReference>